<feature type="chain" id="PRO_5042576633" evidence="1">
    <location>
        <begin position="22"/>
        <end position="468"/>
    </location>
</feature>
<keyword evidence="3" id="KW-1185">Reference proteome</keyword>
<gene>
    <name evidence="2" type="ORF">KHLLAP_LOCUS6375</name>
</gene>
<comment type="caution">
    <text evidence="2">The sequence shown here is derived from an EMBL/GenBank/DDBJ whole genome shotgun (WGS) entry which is preliminary data.</text>
</comment>
<name>A0AAI8VJ92_9PEZI</name>
<proteinExistence type="predicted"/>
<protein>
    <submittedName>
        <fullName evidence="2">Uu.00g000370.m01.CDS01</fullName>
    </submittedName>
</protein>
<evidence type="ECO:0000313" key="3">
    <source>
        <dbReference type="Proteomes" id="UP001295740"/>
    </source>
</evidence>
<feature type="signal peptide" evidence="1">
    <location>
        <begin position="1"/>
        <end position="21"/>
    </location>
</feature>
<reference evidence="2" key="1">
    <citation type="submission" date="2023-10" db="EMBL/GenBank/DDBJ databases">
        <authorList>
            <person name="Hackl T."/>
        </authorList>
    </citation>
    <scope>NUCLEOTIDE SEQUENCE</scope>
</reference>
<dbReference type="EMBL" id="CAUWAG010000008">
    <property type="protein sequence ID" value="CAJ2505907.1"/>
    <property type="molecule type" value="Genomic_DNA"/>
</dbReference>
<accession>A0AAI8VJ92</accession>
<organism evidence="2 3">
    <name type="scientific">Anthostomella pinea</name>
    <dbReference type="NCBI Taxonomy" id="933095"/>
    <lineage>
        <taxon>Eukaryota</taxon>
        <taxon>Fungi</taxon>
        <taxon>Dikarya</taxon>
        <taxon>Ascomycota</taxon>
        <taxon>Pezizomycotina</taxon>
        <taxon>Sordariomycetes</taxon>
        <taxon>Xylariomycetidae</taxon>
        <taxon>Xylariales</taxon>
        <taxon>Xylariaceae</taxon>
        <taxon>Anthostomella</taxon>
    </lineage>
</organism>
<evidence type="ECO:0000313" key="2">
    <source>
        <dbReference type="EMBL" id="CAJ2505907.1"/>
    </source>
</evidence>
<evidence type="ECO:0000256" key="1">
    <source>
        <dbReference type="SAM" id="SignalP"/>
    </source>
</evidence>
<dbReference type="Proteomes" id="UP001295740">
    <property type="component" value="Unassembled WGS sequence"/>
</dbReference>
<dbReference type="AlphaFoldDB" id="A0AAI8VJ92"/>
<keyword evidence="1" id="KW-0732">Signal</keyword>
<sequence length="468" mass="51250">MPSQRIFTTATLSSLTAWAWASPTPEFRSLALFERKGPVQCSALLNDTAASQCAVWNDIDKGGLGVGRFLDDWLTKNNETDWVNRIDEDLYAVGESDMWCNSLGGANCAHDSCIDYLQKNVSQLYWVMQAAQTHYEMYNMVAEWLQTNTIADTLEIPAIINQFDGQENDVLDVAAIVSATFIAVAGLAGATGAALELVPLGVTSGVATMGVSIMQYIITFRKDDSDYTGTVNQQLEQGFTSAIDGIRAILNVAMTGSDQSSGMKASELPNLTGEWRNDIAKYFDAGRWLISNIQGVVQPMLDLLAKYLKQNLVMAMLKARRHFIFYDLGANQTTCESNGKGKAWIDGACAGLWQFSKLRTTTASWVEQIKPDLVDAMKNATYGGFDIKELHQNAIKCARAHPDGKGSVNASTLPLNGSVPECFYNFPVFMGRKKERPLGRWNLCEEMKDGVDINTTGRQGGEPSGSCV</sequence>